<dbReference type="InterPro" id="IPR049030">
    <property type="entry name" value="AI2M-like_HNH"/>
</dbReference>
<evidence type="ECO:0000259" key="2">
    <source>
        <dbReference type="Pfam" id="PF21368"/>
    </source>
</evidence>
<dbReference type="RefSeq" id="WP_344960688.1">
    <property type="nucleotide sequence ID" value="NZ_BAAAXZ010000021.1"/>
</dbReference>
<dbReference type="Pfam" id="PF21368">
    <property type="entry name" value="AI2M-like_HNH"/>
    <property type="match status" value="1"/>
</dbReference>
<protein>
    <submittedName>
        <fullName evidence="3">Uncharacterized protein</fullName>
    </submittedName>
</protein>
<sequence>MHHNDRKISGRRRSVNGTIGLRVPRSVVVAKQARYMKRGKPARRPELLNQDDHVIISTYGSEYRGIVQYYLLAGDVFRLARLHWAMSASMLMTLANKHRSSFSTVARKYAATVETPYGPRKCFEARVDQPGRKPLVGRFGGIPLRQNKKAIVTDRQLAPVSIKRKELVTRLLAGRCESCGRVDEVEVHHVAKLADLGRSGYRPPWADLMAAKHRKTLVVCGNCHADIHGTRSVPAHTG</sequence>
<proteinExistence type="predicted"/>
<gene>
    <name evidence="3" type="ORF">GCM10020221_05190</name>
</gene>
<evidence type="ECO:0000313" key="3">
    <source>
        <dbReference type="EMBL" id="GAA2912425.1"/>
    </source>
</evidence>
<keyword evidence="4" id="KW-1185">Reference proteome</keyword>
<dbReference type="EMBL" id="BAAAXZ010000021">
    <property type="protein sequence ID" value="GAA2912425.1"/>
    <property type="molecule type" value="Genomic_DNA"/>
</dbReference>
<evidence type="ECO:0000313" key="4">
    <source>
        <dbReference type="Proteomes" id="UP001501102"/>
    </source>
</evidence>
<accession>A0ABN3WDW9</accession>
<name>A0ABN3WDW9_STRTU</name>
<reference evidence="3 4" key="1">
    <citation type="journal article" date="2019" name="Int. J. Syst. Evol. Microbiol.">
        <title>The Global Catalogue of Microorganisms (GCM) 10K type strain sequencing project: providing services to taxonomists for standard genome sequencing and annotation.</title>
        <authorList>
            <consortium name="The Broad Institute Genomics Platform"/>
            <consortium name="The Broad Institute Genome Sequencing Center for Infectious Disease"/>
            <person name="Wu L."/>
            <person name="Ma J."/>
        </authorList>
    </citation>
    <scope>NUCLEOTIDE SEQUENCE [LARGE SCALE GENOMIC DNA]</scope>
    <source>
        <strain evidence="3 4">JCM 4087</strain>
    </source>
</reference>
<comment type="caution">
    <text evidence="3">The sequence shown here is derived from an EMBL/GenBank/DDBJ whole genome shotgun (WGS) entry which is preliminary data.</text>
</comment>
<dbReference type="InterPro" id="IPR024937">
    <property type="entry name" value="Domain_X"/>
</dbReference>
<feature type="domain" description="Domain X" evidence="1">
    <location>
        <begin position="32"/>
        <end position="110"/>
    </location>
</feature>
<feature type="domain" description="AI2M/AI1M-like HNH endonuclease" evidence="2">
    <location>
        <begin position="176"/>
        <end position="224"/>
    </location>
</feature>
<organism evidence="3 4">
    <name type="scientific">Streptomyces thioluteus</name>
    <dbReference type="NCBI Taxonomy" id="66431"/>
    <lineage>
        <taxon>Bacteria</taxon>
        <taxon>Bacillati</taxon>
        <taxon>Actinomycetota</taxon>
        <taxon>Actinomycetes</taxon>
        <taxon>Kitasatosporales</taxon>
        <taxon>Streptomycetaceae</taxon>
        <taxon>Streptomyces</taxon>
    </lineage>
</organism>
<dbReference type="Pfam" id="PF01348">
    <property type="entry name" value="Intron_maturas2"/>
    <property type="match status" value="1"/>
</dbReference>
<evidence type="ECO:0000259" key="1">
    <source>
        <dbReference type="Pfam" id="PF01348"/>
    </source>
</evidence>
<dbReference type="Proteomes" id="UP001501102">
    <property type="component" value="Unassembled WGS sequence"/>
</dbReference>